<accession>A0AAJ1PSC4</accession>
<dbReference type="GO" id="GO:0000455">
    <property type="term" value="P:enzyme-directed rRNA pseudouridine synthesis"/>
    <property type="evidence" value="ECO:0007669"/>
    <property type="project" value="UniProtKB-ARBA"/>
</dbReference>
<dbReference type="InterPro" id="IPR036986">
    <property type="entry name" value="S4_RNA-bd_sf"/>
</dbReference>
<protein>
    <recommendedName>
        <fullName evidence="4">RNA pseudouridylate synthase</fullName>
    </recommendedName>
    <alternativeName>
        <fullName evidence="5">RNA-uridine isomerase</fullName>
    </alternativeName>
</protein>
<gene>
    <name evidence="8" type="ORF">QLQ80_00935</name>
</gene>
<dbReference type="PANTHER" id="PTHR21600:SF87">
    <property type="entry name" value="RNA PSEUDOURIDYLATE SYNTHASE DOMAIN-CONTAINING PROTEIN 1"/>
    <property type="match status" value="1"/>
</dbReference>
<dbReference type="InterPro" id="IPR006145">
    <property type="entry name" value="PsdUridine_synth_RsuA/RluA"/>
</dbReference>
<dbReference type="AlphaFoldDB" id="A0AAJ1PSC4"/>
<evidence type="ECO:0000313" key="9">
    <source>
        <dbReference type="Proteomes" id="UP001224428"/>
    </source>
</evidence>
<proteinExistence type="inferred from homology"/>
<dbReference type="PROSITE" id="PS50889">
    <property type="entry name" value="S4"/>
    <property type="match status" value="1"/>
</dbReference>
<dbReference type="CDD" id="cd02869">
    <property type="entry name" value="PseudoU_synth_RluA_like"/>
    <property type="match status" value="1"/>
</dbReference>
<dbReference type="PANTHER" id="PTHR21600">
    <property type="entry name" value="MITOCHONDRIAL RNA PSEUDOURIDINE SYNTHASE"/>
    <property type="match status" value="1"/>
</dbReference>
<evidence type="ECO:0000256" key="2">
    <source>
        <dbReference type="ARBA" id="ARBA00010876"/>
    </source>
</evidence>
<dbReference type="EMBL" id="JASDDP010000010">
    <property type="protein sequence ID" value="MDJ1645656.1"/>
    <property type="molecule type" value="Genomic_DNA"/>
</dbReference>
<sequence length="280" mass="33491">MKKIIATNNDEGRTLYKFIEKYFTQLPQSFIYKLIRNKDIKINSKRVNDARYKIKNEDIIEIYIKDDINFKEYKKANWKVKKVYEDDNILIVNKPKNVEVHDGENSLDNAVKTTLFYKQDDSFIPSHIGRLDKETSGLIIYAKNYKTLTLLNQNINNIKKIYTFISNKKYEKRQYKINIKKDEKLQKMIVTNDSDSLEAITTLWSESEYNFAQIHTGRKHQIRVLLSYLKDPILGDRKYGGKTRPRMYLHCYKLEFSNFEGHLKYLNKKVIKFNPEWWGK</sequence>
<feature type="domain" description="RNA-binding S4" evidence="7">
    <location>
        <begin position="13"/>
        <end position="69"/>
    </location>
</feature>
<comment type="catalytic activity">
    <reaction evidence="1">
        <text>a uridine in RNA = a pseudouridine in RNA</text>
        <dbReference type="Rhea" id="RHEA:48348"/>
        <dbReference type="Rhea" id="RHEA-COMP:12068"/>
        <dbReference type="Rhea" id="RHEA-COMP:12069"/>
        <dbReference type="ChEBI" id="CHEBI:65314"/>
        <dbReference type="ChEBI" id="CHEBI:65315"/>
    </reaction>
</comment>
<evidence type="ECO:0000256" key="6">
    <source>
        <dbReference type="PROSITE-ProRule" id="PRU00182"/>
    </source>
</evidence>
<dbReference type="GO" id="GO:0120159">
    <property type="term" value="F:rRNA pseudouridine synthase activity"/>
    <property type="evidence" value="ECO:0007669"/>
    <property type="project" value="UniProtKB-ARBA"/>
</dbReference>
<evidence type="ECO:0000313" key="8">
    <source>
        <dbReference type="EMBL" id="MDJ1645656.1"/>
    </source>
</evidence>
<dbReference type="GO" id="GO:0003723">
    <property type="term" value="F:RNA binding"/>
    <property type="evidence" value="ECO:0007669"/>
    <property type="project" value="UniProtKB-KW"/>
</dbReference>
<dbReference type="Gene3D" id="3.10.290.10">
    <property type="entry name" value="RNA-binding S4 domain"/>
    <property type="match status" value="1"/>
</dbReference>
<keyword evidence="6" id="KW-0694">RNA-binding</keyword>
<dbReference type="CDD" id="cd00165">
    <property type="entry name" value="S4"/>
    <property type="match status" value="1"/>
</dbReference>
<organism evidence="8 9">
    <name type="scientific">Mycoplasma phocimorsus</name>
    <dbReference type="NCBI Taxonomy" id="3045839"/>
    <lineage>
        <taxon>Bacteria</taxon>
        <taxon>Bacillati</taxon>
        <taxon>Mycoplasmatota</taxon>
        <taxon>Mollicutes</taxon>
        <taxon>Mycoplasmataceae</taxon>
        <taxon>Mycoplasma</taxon>
    </lineage>
</organism>
<dbReference type="RefSeq" id="WP_283823454.1">
    <property type="nucleotide sequence ID" value="NZ_JASDAY010000016.1"/>
</dbReference>
<comment type="similarity">
    <text evidence="2">Belongs to the pseudouridine synthase RluA family.</text>
</comment>
<evidence type="ECO:0000256" key="5">
    <source>
        <dbReference type="ARBA" id="ARBA00033164"/>
    </source>
</evidence>
<evidence type="ECO:0000256" key="1">
    <source>
        <dbReference type="ARBA" id="ARBA00000073"/>
    </source>
</evidence>
<dbReference type="InterPro" id="IPR020103">
    <property type="entry name" value="PsdUridine_synth_cat_dom_sf"/>
</dbReference>
<dbReference type="InterPro" id="IPR050188">
    <property type="entry name" value="RluA_PseudoU_synthase"/>
</dbReference>
<comment type="caution">
    <text evidence="8">The sequence shown here is derived from an EMBL/GenBank/DDBJ whole genome shotgun (WGS) entry which is preliminary data.</text>
</comment>
<dbReference type="Gene3D" id="3.30.2350.10">
    <property type="entry name" value="Pseudouridine synthase"/>
    <property type="match status" value="1"/>
</dbReference>
<evidence type="ECO:0000259" key="7">
    <source>
        <dbReference type="SMART" id="SM00363"/>
    </source>
</evidence>
<keyword evidence="9" id="KW-1185">Reference proteome</keyword>
<evidence type="ECO:0000256" key="3">
    <source>
        <dbReference type="ARBA" id="ARBA00023235"/>
    </source>
</evidence>
<reference evidence="8" key="1">
    <citation type="submission" date="2023-05" db="EMBL/GenBank/DDBJ databases">
        <title>Mycoplasma phocimorsus sp. nov., isolated from Scandinavian patients with seal finger or septic arthritis after contact with seals.</title>
        <authorList>
            <person name="Skafte-Holm A."/>
            <person name="Pedersen T.R."/>
            <person name="Froelund M."/>
            <person name="Stegger M."/>
            <person name="Qvortrup K."/>
            <person name="Michaels D.L."/>
            <person name="Brown D.R."/>
            <person name="Jensen J.S."/>
        </authorList>
    </citation>
    <scope>NUCLEOTIDE SEQUENCE</scope>
    <source>
        <strain evidence="8">M5725</strain>
    </source>
</reference>
<keyword evidence="3 8" id="KW-0413">Isomerase</keyword>
<name>A0AAJ1PSC4_9MOLU</name>
<dbReference type="SUPFAM" id="SSF55174">
    <property type="entry name" value="Alpha-L RNA-binding motif"/>
    <property type="match status" value="1"/>
</dbReference>
<evidence type="ECO:0000256" key="4">
    <source>
        <dbReference type="ARBA" id="ARBA00031870"/>
    </source>
</evidence>
<dbReference type="SUPFAM" id="SSF55120">
    <property type="entry name" value="Pseudouridine synthase"/>
    <property type="match status" value="1"/>
</dbReference>
<dbReference type="Proteomes" id="UP001224428">
    <property type="component" value="Unassembled WGS sequence"/>
</dbReference>
<dbReference type="InterPro" id="IPR002942">
    <property type="entry name" value="S4_RNA-bd"/>
</dbReference>
<dbReference type="Pfam" id="PF00849">
    <property type="entry name" value="PseudoU_synth_2"/>
    <property type="match status" value="1"/>
</dbReference>
<dbReference type="SMART" id="SM00363">
    <property type="entry name" value="S4"/>
    <property type="match status" value="1"/>
</dbReference>